<evidence type="ECO:0000313" key="1">
    <source>
        <dbReference type="EMBL" id="CAB4148735.1"/>
    </source>
</evidence>
<dbReference type="EMBL" id="LR796502">
    <property type="protein sequence ID" value="CAB4148735.1"/>
    <property type="molecule type" value="Genomic_DNA"/>
</dbReference>
<sequence length="77" mass="8965">MAKKKCKLVVANHLPLELNEIEFLNDCFLSEEISPLEQIRLIQIFNRIFSKNEQPTMCGSCWRDLVKELKKVLDANS</sequence>
<organism evidence="1">
    <name type="scientific">uncultured Caudovirales phage</name>
    <dbReference type="NCBI Taxonomy" id="2100421"/>
    <lineage>
        <taxon>Viruses</taxon>
        <taxon>Duplodnaviria</taxon>
        <taxon>Heunggongvirae</taxon>
        <taxon>Uroviricota</taxon>
        <taxon>Caudoviricetes</taxon>
        <taxon>Peduoviridae</taxon>
        <taxon>Maltschvirus</taxon>
        <taxon>Maltschvirus maltsch</taxon>
    </lineage>
</organism>
<accession>A0A6J5MNJ9</accession>
<name>A0A6J5MNJ9_9CAUD</name>
<proteinExistence type="predicted"/>
<gene>
    <name evidence="1" type="ORF">UFOVP523_21</name>
</gene>
<reference evidence="1" key="1">
    <citation type="submission" date="2020-04" db="EMBL/GenBank/DDBJ databases">
        <authorList>
            <person name="Chiriac C."/>
            <person name="Salcher M."/>
            <person name="Ghai R."/>
            <person name="Kavagutti S V."/>
        </authorList>
    </citation>
    <scope>NUCLEOTIDE SEQUENCE</scope>
</reference>
<protein>
    <submittedName>
        <fullName evidence="1">Uncharacterized protein</fullName>
    </submittedName>
</protein>